<reference evidence="1" key="1">
    <citation type="submission" date="2022-03" db="EMBL/GenBank/DDBJ databases">
        <authorList>
            <person name="Lindestad O."/>
        </authorList>
    </citation>
    <scope>NUCLEOTIDE SEQUENCE</scope>
</reference>
<evidence type="ECO:0000313" key="2">
    <source>
        <dbReference type="Proteomes" id="UP000838756"/>
    </source>
</evidence>
<dbReference type="Proteomes" id="UP000838756">
    <property type="component" value="Unassembled WGS sequence"/>
</dbReference>
<comment type="caution">
    <text evidence="1">The sequence shown here is derived from an EMBL/GenBank/DDBJ whole genome shotgun (WGS) entry which is preliminary data.</text>
</comment>
<organism evidence="1 2">
    <name type="scientific">Pararge aegeria aegeria</name>
    <dbReference type="NCBI Taxonomy" id="348720"/>
    <lineage>
        <taxon>Eukaryota</taxon>
        <taxon>Metazoa</taxon>
        <taxon>Ecdysozoa</taxon>
        <taxon>Arthropoda</taxon>
        <taxon>Hexapoda</taxon>
        <taxon>Insecta</taxon>
        <taxon>Pterygota</taxon>
        <taxon>Neoptera</taxon>
        <taxon>Endopterygota</taxon>
        <taxon>Lepidoptera</taxon>
        <taxon>Glossata</taxon>
        <taxon>Ditrysia</taxon>
        <taxon>Papilionoidea</taxon>
        <taxon>Nymphalidae</taxon>
        <taxon>Satyrinae</taxon>
        <taxon>Satyrini</taxon>
        <taxon>Parargina</taxon>
        <taxon>Pararge</taxon>
    </lineage>
</organism>
<dbReference type="AlphaFoldDB" id="A0A8S4RIH7"/>
<dbReference type="EMBL" id="CAKXAJ010025241">
    <property type="protein sequence ID" value="CAH2237036.1"/>
    <property type="molecule type" value="Genomic_DNA"/>
</dbReference>
<name>A0A8S4RIH7_9NEOP</name>
<evidence type="ECO:0000313" key="1">
    <source>
        <dbReference type="EMBL" id="CAH2237036.1"/>
    </source>
</evidence>
<gene>
    <name evidence="1" type="primary">jg9528</name>
    <name evidence="1" type="ORF">PAEG_LOCUS14352</name>
</gene>
<sequence length="124" mass="14232">MIFKSYFEAADRHDVFDPKTTLILKRPKHVLYDPDDQITIDNVSHLCNTRATSVQHLPQRRRGPRFLTYSGRGSYSRSLFGQNSCRNVNLSLRLEPSGPRKSLSPFHIFVICGTTVGELWLSPR</sequence>
<proteinExistence type="predicted"/>
<accession>A0A8S4RIH7</accession>
<protein>
    <submittedName>
        <fullName evidence="1">Jg9528 protein</fullName>
    </submittedName>
</protein>
<keyword evidence="2" id="KW-1185">Reference proteome</keyword>